<name>A0ABR2Z7W6_9AGAR</name>
<keyword evidence="1" id="KW-0175">Coiled coil</keyword>
<organism evidence="2 3">
    <name type="scientific">Marasmius tenuissimus</name>
    <dbReference type="NCBI Taxonomy" id="585030"/>
    <lineage>
        <taxon>Eukaryota</taxon>
        <taxon>Fungi</taxon>
        <taxon>Dikarya</taxon>
        <taxon>Basidiomycota</taxon>
        <taxon>Agaricomycotina</taxon>
        <taxon>Agaricomycetes</taxon>
        <taxon>Agaricomycetidae</taxon>
        <taxon>Agaricales</taxon>
        <taxon>Marasmiineae</taxon>
        <taxon>Marasmiaceae</taxon>
        <taxon>Marasmius</taxon>
    </lineage>
</organism>
<evidence type="ECO:0000256" key="1">
    <source>
        <dbReference type="SAM" id="Coils"/>
    </source>
</evidence>
<dbReference type="PANTHER" id="PTHR33096:SF1">
    <property type="entry name" value="CXC1-LIKE CYSTEINE CLUSTER ASSOCIATED WITH KDZ TRANSPOSASES DOMAIN-CONTAINING PROTEIN"/>
    <property type="match status" value="1"/>
</dbReference>
<reference evidence="2 3" key="1">
    <citation type="submission" date="2024-05" db="EMBL/GenBank/DDBJ databases">
        <title>A draft genome resource for the thread blight pathogen Marasmius tenuissimus strain MS-2.</title>
        <authorList>
            <person name="Yulfo-Soto G.E."/>
            <person name="Baruah I.K."/>
            <person name="Amoako-Attah I."/>
            <person name="Bukari Y."/>
            <person name="Meinhardt L.W."/>
            <person name="Bailey B.A."/>
            <person name="Cohen S.P."/>
        </authorList>
    </citation>
    <scope>NUCLEOTIDE SEQUENCE [LARGE SCALE GENOMIC DNA]</scope>
    <source>
        <strain evidence="2 3">MS-2</strain>
    </source>
</reference>
<sequence length="404" mass="46120">MLQLHKAEEELESISIGEEYLRSQWEAQVTAQTQIPPARPLAKVKDIVDKVVRLERAKALLECQQKQLEETIINVTSDRVDVAMAEDELPEIETKLDKVKKDLSSKQCLLGVDDEQRVRHLSQSPYLEARLKAAAYKQRLLEKLRARKFELHNQIEEGVRKCEPSIQKLAKQYYKTVQYMATLKKHRHCPANAIPPPEIQISDLFKLDVDDVIWQDIGLGDDDDVIPPPWMADENVRKGICSLLEKDQCQEEITRLQHERNSIQTWFAEEWQALTQAITKCSQDDISYLFNARKQKLVQLCTTWQNALGLLHASKDTDPWGPTEEEIQGVRHNIGATVAKEMETIPVSVTFDSTQDGGEEDIEDLDLDSNDEVFDLGFEDEVDMGITEYLDTLQLEDSSGSSSD</sequence>
<comment type="caution">
    <text evidence="2">The sequence shown here is derived from an EMBL/GenBank/DDBJ whole genome shotgun (WGS) entry which is preliminary data.</text>
</comment>
<keyword evidence="3" id="KW-1185">Reference proteome</keyword>
<dbReference type="PANTHER" id="PTHR33096">
    <property type="entry name" value="CXC2 DOMAIN-CONTAINING PROTEIN"/>
    <property type="match status" value="1"/>
</dbReference>
<proteinExistence type="predicted"/>
<gene>
    <name evidence="2" type="ORF">AAF712_016004</name>
</gene>
<feature type="coiled-coil region" evidence="1">
    <location>
        <begin position="51"/>
        <end position="102"/>
    </location>
</feature>
<dbReference type="Proteomes" id="UP001437256">
    <property type="component" value="Unassembled WGS sequence"/>
</dbReference>
<protein>
    <submittedName>
        <fullName evidence="2">Uncharacterized protein</fullName>
    </submittedName>
</protein>
<evidence type="ECO:0000313" key="2">
    <source>
        <dbReference type="EMBL" id="KAL0057358.1"/>
    </source>
</evidence>
<evidence type="ECO:0000313" key="3">
    <source>
        <dbReference type="Proteomes" id="UP001437256"/>
    </source>
</evidence>
<dbReference type="EMBL" id="JBBXMP010000571">
    <property type="protein sequence ID" value="KAL0057358.1"/>
    <property type="molecule type" value="Genomic_DNA"/>
</dbReference>
<accession>A0ABR2Z7W6</accession>